<dbReference type="PRINTS" id="PR01832">
    <property type="entry name" value="VEGFRECEPTOR"/>
</dbReference>
<protein>
    <submittedName>
        <fullName evidence="4">HMCN</fullName>
    </submittedName>
</protein>
<dbReference type="Proteomes" id="UP000683360">
    <property type="component" value="Unassembled WGS sequence"/>
</dbReference>
<dbReference type="GO" id="GO:0007156">
    <property type="term" value="P:homophilic cell adhesion via plasma membrane adhesion molecules"/>
    <property type="evidence" value="ECO:0007669"/>
    <property type="project" value="TreeGrafter"/>
</dbReference>
<feature type="domain" description="Ig-like" evidence="3">
    <location>
        <begin position="146"/>
        <end position="242"/>
    </location>
</feature>
<organism evidence="4 5">
    <name type="scientific">Mytilus edulis</name>
    <name type="common">Blue mussel</name>
    <dbReference type="NCBI Taxonomy" id="6550"/>
    <lineage>
        <taxon>Eukaryota</taxon>
        <taxon>Metazoa</taxon>
        <taxon>Spiralia</taxon>
        <taxon>Lophotrochozoa</taxon>
        <taxon>Mollusca</taxon>
        <taxon>Bivalvia</taxon>
        <taxon>Autobranchia</taxon>
        <taxon>Pteriomorphia</taxon>
        <taxon>Mytilida</taxon>
        <taxon>Mytiloidea</taxon>
        <taxon>Mytilidae</taxon>
        <taxon>Mytilinae</taxon>
        <taxon>Mytilus</taxon>
    </lineage>
</organism>
<sequence length="538" mass="57840">MTVDEPSLTITYATESDAGLYACFAINEIGKGRSDTAVVTVKGGVPSVITDVRNYTVLYGQTVILACSIDAYPPIIDVHWKRNLSDIVTVISSGSVGLRGINQTHPSLILDIATSPDSGTYVCIATNNAGTRQSEEITLVVYGGIPTVSSNQTSYSIRYGYSVILHCEISAEPHLTNVYWERLVENKKSIVYSGESGTSGVTLNNPSLIINFATLRDEGYYNCFGRNVAGTGNGPQIHLTVTGDQPTVTVGSSLYVSVAGSEITLECIVSSNHETILVYWEKNINGAMTTINANALGTNGISTAAPSLTFKSTDISDSGIFTCFAVNELGKPIVAVDPFNETVEYGRRITLSCHVIASPKLTHVYWQKSTNDTITSISNGLPGVLGVTVDHPSLTIEYVTREDIGIYTCIAKNALGIGRSNETVNINLIAGIPTVIVDKLNYTAHDGNSVQLMCTVRSNPQHNNVFWEKKNNDTTTTILSGMISIRGVTVENPSLTIDYVNMGTAGEYRCFATNEIGTSGSQAIDLVGKFYVILFNRL</sequence>
<dbReference type="SMART" id="SM00408">
    <property type="entry name" value="IGc2"/>
    <property type="match status" value="5"/>
</dbReference>
<keyword evidence="1" id="KW-0732">Signal</keyword>
<evidence type="ECO:0000313" key="4">
    <source>
        <dbReference type="EMBL" id="CAG2207666.1"/>
    </source>
</evidence>
<dbReference type="GO" id="GO:0043025">
    <property type="term" value="C:neuronal cell body"/>
    <property type="evidence" value="ECO:0007669"/>
    <property type="project" value="TreeGrafter"/>
</dbReference>
<evidence type="ECO:0000256" key="2">
    <source>
        <dbReference type="ARBA" id="ARBA00023157"/>
    </source>
</evidence>
<feature type="domain" description="Ig-like" evidence="3">
    <location>
        <begin position="433"/>
        <end position="525"/>
    </location>
</feature>
<reference evidence="4" key="1">
    <citation type="submission" date="2021-03" db="EMBL/GenBank/DDBJ databases">
        <authorList>
            <person name="Bekaert M."/>
        </authorList>
    </citation>
    <scope>NUCLEOTIDE SEQUENCE</scope>
</reference>
<feature type="domain" description="Ig-like" evidence="3">
    <location>
        <begin position="46"/>
        <end position="138"/>
    </location>
</feature>
<dbReference type="InterPro" id="IPR036179">
    <property type="entry name" value="Ig-like_dom_sf"/>
</dbReference>
<feature type="domain" description="Ig-like" evidence="3">
    <location>
        <begin position="246"/>
        <end position="327"/>
    </location>
</feature>
<dbReference type="InterPro" id="IPR003599">
    <property type="entry name" value="Ig_sub"/>
</dbReference>
<dbReference type="OrthoDB" id="6150053at2759"/>
<feature type="domain" description="Ig-like" evidence="3">
    <location>
        <begin position="332"/>
        <end position="425"/>
    </location>
</feature>
<dbReference type="GO" id="GO:0050808">
    <property type="term" value="P:synapse organization"/>
    <property type="evidence" value="ECO:0007669"/>
    <property type="project" value="TreeGrafter"/>
</dbReference>
<dbReference type="InterPro" id="IPR050958">
    <property type="entry name" value="Cell_Adh-Cytoskel_Orgn"/>
</dbReference>
<dbReference type="AlphaFoldDB" id="A0A8S3RLU3"/>
<name>A0A8S3RLU3_MYTED</name>
<dbReference type="PANTHER" id="PTHR45080:SF8">
    <property type="entry name" value="IG-LIKE DOMAIN-CONTAINING PROTEIN"/>
    <property type="match status" value="1"/>
</dbReference>
<dbReference type="Pfam" id="PF13927">
    <property type="entry name" value="Ig_3"/>
    <property type="match status" value="5"/>
</dbReference>
<dbReference type="InterPro" id="IPR007110">
    <property type="entry name" value="Ig-like_dom"/>
</dbReference>
<evidence type="ECO:0000256" key="1">
    <source>
        <dbReference type="ARBA" id="ARBA00022729"/>
    </source>
</evidence>
<dbReference type="PROSITE" id="PS50835">
    <property type="entry name" value="IG_LIKE"/>
    <property type="match status" value="5"/>
</dbReference>
<dbReference type="InterPro" id="IPR003598">
    <property type="entry name" value="Ig_sub2"/>
</dbReference>
<dbReference type="SMART" id="SM00409">
    <property type="entry name" value="IG"/>
    <property type="match status" value="5"/>
</dbReference>
<dbReference type="GO" id="GO:0030424">
    <property type="term" value="C:axon"/>
    <property type="evidence" value="ECO:0007669"/>
    <property type="project" value="TreeGrafter"/>
</dbReference>
<dbReference type="GO" id="GO:0005886">
    <property type="term" value="C:plasma membrane"/>
    <property type="evidence" value="ECO:0007669"/>
    <property type="project" value="TreeGrafter"/>
</dbReference>
<dbReference type="Gene3D" id="2.60.40.10">
    <property type="entry name" value="Immunoglobulins"/>
    <property type="match status" value="6"/>
</dbReference>
<dbReference type="InterPro" id="IPR013783">
    <property type="entry name" value="Ig-like_fold"/>
</dbReference>
<dbReference type="SUPFAM" id="SSF48726">
    <property type="entry name" value="Immunoglobulin"/>
    <property type="match status" value="6"/>
</dbReference>
<keyword evidence="2" id="KW-1015">Disulfide bond</keyword>
<accession>A0A8S3RLU3</accession>
<comment type="caution">
    <text evidence="4">The sequence shown here is derived from an EMBL/GenBank/DDBJ whole genome shotgun (WGS) entry which is preliminary data.</text>
</comment>
<proteinExistence type="predicted"/>
<gene>
    <name evidence="4" type="ORF">MEDL_21919</name>
</gene>
<dbReference type="PANTHER" id="PTHR45080">
    <property type="entry name" value="CONTACTIN 5"/>
    <property type="match status" value="1"/>
</dbReference>
<evidence type="ECO:0000313" key="5">
    <source>
        <dbReference type="Proteomes" id="UP000683360"/>
    </source>
</evidence>
<keyword evidence="5" id="KW-1185">Reference proteome</keyword>
<dbReference type="EMBL" id="CAJPWZ010001085">
    <property type="protein sequence ID" value="CAG2207666.1"/>
    <property type="molecule type" value="Genomic_DNA"/>
</dbReference>
<dbReference type="CDD" id="cd00096">
    <property type="entry name" value="Ig"/>
    <property type="match status" value="2"/>
</dbReference>
<dbReference type="GO" id="GO:0008046">
    <property type="term" value="F:axon guidance receptor activity"/>
    <property type="evidence" value="ECO:0007669"/>
    <property type="project" value="TreeGrafter"/>
</dbReference>
<evidence type="ECO:0000259" key="3">
    <source>
        <dbReference type="PROSITE" id="PS50835"/>
    </source>
</evidence>